<dbReference type="InterPro" id="IPR029760">
    <property type="entry name" value="GPX_CS"/>
</dbReference>
<reference evidence="6 7" key="1">
    <citation type="submission" date="2023-06" db="EMBL/GenBank/DDBJ databases">
        <title>Influencing factors and mechanism of Cr(VI) reduction by facultative anaerobic Exiguobacterium sp. PY14.</title>
        <authorList>
            <person name="Zou L."/>
        </authorList>
    </citation>
    <scope>NUCLEOTIDE SEQUENCE [LARGE SCALE GENOMIC DNA]</scope>
    <source>
        <strain evidence="6 7">PY14</strain>
    </source>
</reference>
<feature type="domain" description="Thioredoxin" evidence="5">
    <location>
        <begin position="1"/>
        <end position="157"/>
    </location>
</feature>
<keyword evidence="2 4" id="KW-0575">Peroxidase</keyword>
<evidence type="ECO:0000256" key="1">
    <source>
        <dbReference type="ARBA" id="ARBA00006926"/>
    </source>
</evidence>
<dbReference type="PROSITE" id="PS51352">
    <property type="entry name" value="THIOREDOXIN_2"/>
    <property type="match status" value="1"/>
</dbReference>
<dbReference type="PROSITE" id="PS00763">
    <property type="entry name" value="GLUTATHIONE_PEROXID_2"/>
    <property type="match status" value="1"/>
</dbReference>
<dbReference type="PIRSF" id="PIRSF000303">
    <property type="entry name" value="Glutathion_perox"/>
    <property type="match status" value="1"/>
</dbReference>
<proteinExistence type="inferred from homology"/>
<evidence type="ECO:0000256" key="3">
    <source>
        <dbReference type="ARBA" id="ARBA00023002"/>
    </source>
</evidence>
<name>A0ABT7MJD7_9BACL</name>
<dbReference type="EMBL" id="JASWER010000001">
    <property type="protein sequence ID" value="MDL5375529.1"/>
    <property type="molecule type" value="Genomic_DNA"/>
</dbReference>
<keyword evidence="7" id="KW-1185">Reference proteome</keyword>
<dbReference type="SUPFAM" id="SSF52833">
    <property type="entry name" value="Thioredoxin-like"/>
    <property type="match status" value="1"/>
</dbReference>
<dbReference type="Proteomes" id="UP001230807">
    <property type="component" value="Unassembled WGS sequence"/>
</dbReference>
<evidence type="ECO:0000256" key="2">
    <source>
        <dbReference type="ARBA" id="ARBA00022559"/>
    </source>
</evidence>
<accession>A0ABT7MJD7</accession>
<keyword evidence="3 4" id="KW-0560">Oxidoreductase</keyword>
<dbReference type="PROSITE" id="PS51355">
    <property type="entry name" value="GLUTATHIONE_PEROXID_3"/>
    <property type="match status" value="1"/>
</dbReference>
<dbReference type="InterPro" id="IPR000889">
    <property type="entry name" value="Glutathione_peroxidase"/>
</dbReference>
<dbReference type="PRINTS" id="PR01011">
    <property type="entry name" value="GLUTPROXDASE"/>
</dbReference>
<gene>
    <name evidence="6" type="ORF">QR695_00770</name>
</gene>
<evidence type="ECO:0000256" key="4">
    <source>
        <dbReference type="RuleBase" id="RU000499"/>
    </source>
</evidence>
<comment type="caution">
    <text evidence="6">The sequence shown here is derived from an EMBL/GenBank/DDBJ whole genome shotgun (WGS) entry which is preliminary data.</text>
</comment>
<dbReference type="PANTHER" id="PTHR11592:SF78">
    <property type="entry name" value="GLUTATHIONE PEROXIDASE"/>
    <property type="match status" value="1"/>
</dbReference>
<organism evidence="6 7">
    <name type="scientific">Exiguobacterium mexicanum</name>
    <dbReference type="NCBI Taxonomy" id="340146"/>
    <lineage>
        <taxon>Bacteria</taxon>
        <taxon>Bacillati</taxon>
        <taxon>Bacillota</taxon>
        <taxon>Bacilli</taxon>
        <taxon>Bacillales</taxon>
        <taxon>Bacillales Family XII. Incertae Sedis</taxon>
        <taxon>Exiguobacterium</taxon>
    </lineage>
</organism>
<evidence type="ECO:0000313" key="6">
    <source>
        <dbReference type="EMBL" id="MDL5375529.1"/>
    </source>
</evidence>
<dbReference type="RefSeq" id="WP_029595900.1">
    <property type="nucleotide sequence ID" value="NZ_CP183077.1"/>
</dbReference>
<dbReference type="InterPro" id="IPR036249">
    <property type="entry name" value="Thioredoxin-like_sf"/>
</dbReference>
<dbReference type="CDD" id="cd00340">
    <property type="entry name" value="GSH_Peroxidase"/>
    <property type="match status" value="1"/>
</dbReference>
<dbReference type="Pfam" id="PF00255">
    <property type="entry name" value="GSHPx"/>
    <property type="match status" value="1"/>
</dbReference>
<evidence type="ECO:0000313" key="7">
    <source>
        <dbReference type="Proteomes" id="UP001230807"/>
    </source>
</evidence>
<protein>
    <recommendedName>
        <fullName evidence="4">Glutathione peroxidase</fullName>
    </recommendedName>
</protein>
<sequence>MIYQYEAADMSGKLQPLSKYEGDVLLIVNTASKCGFTPQLDGLEKLYERYQGQGFHILGFPCNQFGNQDPGSNEEISEFCQLNYGVTFPMFAKVDVNGKDAHPLFQYLSKEAPGLLGSKTIKWNFTKFLVDRNGNVIERFSPQTTPDEIETAVKRLL</sequence>
<dbReference type="InterPro" id="IPR013766">
    <property type="entry name" value="Thioredoxin_domain"/>
</dbReference>
<evidence type="ECO:0000259" key="5">
    <source>
        <dbReference type="PROSITE" id="PS51352"/>
    </source>
</evidence>
<comment type="similarity">
    <text evidence="1 4">Belongs to the glutathione peroxidase family.</text>
</comment>
<dbReference type="Gene3D" id="3.40.30.10">
    <property type="entry name" value="Glutaredoxin"/>
    <property type="match status" value="1"/>
</dbReference>
<dbReference type="PANTHER" id="PTHR11592">
    <property type="entry name" value="GLUTATHIONE PEROXIDASE"/>
    <property type="match status" value="1"/>
</dbReference>
<dbReference type="GO" id="GO:0004601">
    <property type="term" value="F:peroxidase activity"/>
    <property type="evidence" value="ECO:0007669"/>
    <property type="project" value="UniProtKB-KW"/>
</dbReference>